<accession>A4G7L1</accession>
<organism evidence="7 8">
    <name type="scientific">Herminiimonas arsenicoxydans</name>
    <dbReference type="NCBI Taxonomy" id="204773"/>
    <lineage>
        <taxon>Bacteria</taxon>
        <taxon>Pseudomonadati</taxon>
        <taxon>Pseudomonadota</taxon>
        <taxon>Betaproteobacteria</taxon>
        <taxon>Burkholderiales</taxon>
        <taxon>Oxalobacteraceae</taxon>
        <taxon>Herminiimonas</taxon>
    </lineage>
</organism>
<dbReference type="PROSITE" id="PS00059">
    <property type="entry name" value="ADH_ZINC"/>
    <property type="match status" value="1"/>
</dbReference>
<evidence type="ECO:0000256" key="1">
    <source>
        <dbReference type="ARBA" id="ARBA00001947"/>
    </source>
</evidence>
<reference evidence="7 8" key="1">
    <citation type="journal article" date="2007" name="PLoS Genet.">
        <title>A tale of two oxidation states: bacterial colonization of arsenic-rich environments.</title>
        <authorList>
            <person name="Muller D."/>
            <person name="Medigue C."/>
            <person name="Koechler S."/>
            <person name="Barbe V."/>
            <person name="Barakat M."/>
            <person name="Talla E."/>
            <person name="Bonnefoy V."/>
            <person name="Krin E."/>
            <person name="Arsene-Ploetze F."/>
            <person name="Carapito C."/>
            <person name="Chandler M."/>
            <person name="Cournoyer B."/>
            <person name="Cruveiller S."/>
            <person name="Dossat C."/>
            <person name="Duval S."/>
            <person name="Heymann M."/>
            <person name="Leize E."/>
            <person name="Lieutaud A."/>
            <person name="Lievremont D."/>
            <person name="Makita Y."/>
            <person name="Mangenot S."/>
            <person name="Nitschke W."/>
            <person name="Ortet P."/>
            <person name="Perdrial N."/>
            <person name="Schoepp B."/>
            <person name="Siguier N."/>
            <person name="Simeonova D.D."/>
            <person name="Rouy Z."/>
            <person name="Segurens B."/>
            <person name="Turlin E."/>
            <person name="Vallenet D."/>
            <person name="Van Dorsselaer A."/>
            <person name="Weiss S."/>
            <person name="Weissenbach J."/>
            <person name="Lett M.C."/>
            <person name="Danchin A."/>
            <person name="Bertin P.N."/>
        </authorList>
    </citation>
    <scope>NUCLEOTIDE SEQUENCE [LARGE SCALE GENOMIC DNA]</scope>
    <source>
        <strain evidence="8">ULPAs1</strain>
    </source>
</reference>
<dbReference type="KEGG" id="har:HEAR2367"/>
<dbReference type="Gene3D" id="3.40.50.720">
    <property type="entry name" value="NAD(P)-binding Rossmann-like Domain"/>
    <property type="match status" value="1"/>
</dbReference>
<keyword evidence="4" id="KW-0862">Zinc</keyword>
<evidence type="ECO:0000256" key="5">
    <source>
        <dbReference type="ARBA" id="ARBA00023002"/>
    </source>
</evidence>
<gene>
    <name evidence="7" type="ordered locus">HEAR2367</name>
</gene>
<protein>
    <submittedName>
        <fullName evidence="7">Alcohol dehydrogenase (ADH)(Part 1)</fullName>
        <ecNumber evidence="7">1.1.1.1</ecNumber>
    </submittedName>
</protein>
<dbReference type="SUPFAM" id="SSF50129">
    <property type="entry name" value="GroES-like"/>
    <property type="match status" value="1"/>
</dbReference>
<dbReference type="eggNOG" id="COG1064">
    <property type="taxonomic scope" value="Bacteria"/>
</dbReference>
<dbReference type="STRING" id="204773.HEAR2367"/>
<dbReference type="InterPro" id="IPR013154">
    <property type="entry name" value="ADH-like_N"/>
</dbReference>
<evidence type="ECO:0000313" key="7">
    <source>
        <dbReference type="EMBL" id="CAL62498.1"/>
    </source>
</evidence>
<comment type="cofactor">
    <cofactor evidence="1">
        <name>Zn(2+)</name>
        <dbReference type="ChEBI" id="CHEBI:29105"/>
    </cofactor>
</comment>
<evidence type="ECO:0000259" key="6">
    <source>
        <dbReference type="Pfam" id="PF08240"/>
    </source>
</evidence>
<dbReference type="Gene3D" id="3.90.180.10">
    <property type="entry name" value="Medium-chain alcohol dehydrogenases, catalytic domain"/>
    <property type="match status" value="1"/>
</dbReference>
<dbReference type="InterPro" id="IPR011032">
    <property type="entry name" value="GroES-like_sf"/>
</dbReference>
<dbReference type="AlphaFoldDB" id="A4G7L1"/>
<dbReference type="PANTHER" id="PTHR42940:SF8">
    <property type="entry name" value="VACUOLAR PROTEIN SORTING-ASSOCIATED PROTEIN 11"/>
    <property type="match status" value="1"/>
</dbReference>
<dbReference type="Pfam" id="PF08240">
    <property type="entry name" value="ADH_N"/>
    <property type="match status" value="1"/>
</dbReference>
<proteinExistence type="inferred from homology"/>
<comment type="similarity">
    <text evidence="2">Belongs to the zinc-containing alcohol dehydrogenase family.</text>
</comment>
<dbReference type="PANTHER" id="PTHR42940">
    <property type="entry name" value="ALCOHOL DEHYDROGENASE 1-RELATED"/>
    <property type="match status" value="1"/>
</dbReference>
<keyword evidence="5 7" id="KW-0560">Oxidoreductase</keyword>
<dbReference type="EC" id="1.1.1.1" evidence="7"/>
<feature type="domain" description="Alcohol dehydrogenase-like N-terminal" evidence="6">
    <location>
        <begin position="24"/>
        <end position="134"/>
    </location>
</feature>
<evidence type="ECO:0000256" key="2">
    <source>
        <dbReference type="ARBA" id="ARBA00008072"/>
    </source>
</evidence>
<evidence type="ECO:0000256" key="4">
    <source>
        <dbReference type="ARBA" id="ARBA00022833"/>
    </source>
</evidence>
<keyword evidence="8" id="KW-1185">Reference proteome</keyword>
<dbReference type="HOGENOM" id="CLU_026673_20_7_4"/>
<dbReference type="InterPro" id="IPR002328">
    <property type="entry name" value="ADH_Zn_CS"/>
</dbReference>
<evidence type="ECO:0000256" key="3">
    <source>
        <dbReference type="ARBA" id="ARBA00022723"/>
    </source>
</evidence>
<evidence type="ECO:0000313" key="8">
    <source>
        <dbReference type="Proteomes" id="UP000006697"/>
    </source>
</evidence>
<dbReference type="EMBL" id="CU207211">
    <property type="protein sequence ID" value="CAL62498.1"/>
    <property type="molecule type" value="Genomic_DNA"/>
</dbReference>
<name>A4G7L1_HERAR</name>
<dbReference type="GO" id="GO:0004022">
    <property type="term" value="F:alcohol dehydrogenase (NAD+) activity"/>
    <property type="evidence" value="ECO:0007669"/>
    <property type="project" value="UniProtKB-EC"/>
</dbReference>
<dbReference type="Proteomes" id="UP000006697">
    <property type="component" value="Chromosome"/>
</dbReference>
<sequence>MKAMVLSAAGEALQLRSVEKPVAGANDLLIRVHTCGVCRTDLHLLDAELPNAVFPIIPGHEIVGTIVATGSAVQSFRIGDRAGVPWLGHTCGQCSYCVAGQENLCDHASFTGCTINGGYAEYVAADSQYCFPMPGMYSNLEAAPLLCAGLIGYRALRMAAGAKRIGVYGFGAAAQIITQIACHQGRTVYGFTRPGDQAAQQLAYDCGVVWAGSSDEEPPSPLDAALLFAPAGELVPQALRHVHKGGAVICAGIHMSDIPAFPYALLWGNGGFAQSPI</sequence>
<keyword evidence="3" id="KW-0479">Metal-binding</keyword>
<dbReference type="GO" id="GO:0008270">
    <property type="term" value="F:zinc ion binding"/>
    <property type="evidence" value="ECO:0007669"/>
    <property type="project" value="InterPro"/>
</dbReference>
<dbReference type="GO" id="GO:0005737">
    <property type="term" value="C:cytoplasm"/>
    <property type="evidence" value="ECO:0007669"/>
    <property type="project" value="TreeGrafter"/>
</dbReference>
<dbReference type="SUPFAM" id="SSF51735">
    <property type="entry name" value="NAD(P)-binding Rossmann-fold domains"/>
    <property type="match status" value="1"/>
</dbReference>
<dbReference type="InterPro" id="IPR036291">
    <property type="entry name" value="NAD(P)-bd_dom_sf"/>
</dbReference>